<keyword evidence="1" id="KW-0238">DNA-binding</keyword>
<gene>
    <name evidence="3" type="ORF">AMR76_19800</name>
</gene>
<dbReference type="PRINTS" id="PR00040">
    <property type="entry name" value="HTHMERR"/>
</dbReference>
<accession>A0A0Q2M7P9</accession>
<sequence>MNIKAFSELTGLSAYTLRYYEKIGLLKNVQRTPSGRRVYTTKEVEWVRFIVRLKETGMPLSDILRYAELRACGTVSHFERQHLLEEHRKQLKAHLDVQLNHLKALDTKIEWYKTQDGH</sequence>
<dbReference type="SMART" id="SM00422">
    <property type="entry name" value="HTH_MERR"/>
    <property type="match status" value="1"/>
</dbReference>
<dbReference type="EMBL" id="LKHS01000022">
    <property type="protein sequence ID" value="KQH84089.1"/>
    <property type="molecule type" value="Genomic_DNA"/>
</dbReference>
<dbReference type="GeneID" id="50538080"/>
<dbReference type="PANTHER" id="PTHR30204">
    <property type="entry name" value="REDOX-CYCLING DRUG-SENSING TRANSCRIPTIONAL ACTIVATOR SOXR"/>
    <property type="match status" value="1"/>
</dbReference>
<dbReference type="GO" id="GO:0003677">
    <property type="term" value="F:DNA binding"/>
    <property type="evidence" value="ECO:0007669"/>
    <property type="project" value="UniProtKB-KW"/>
</dbReference>
<dbReference type="SUPFAM" id="SSF46955">
    <property type="entry name" value="Putative DNA-binding domain"/>
    <property type="match status" value="1"/>
</dbReference>
<comment type="caution">
    <text evidence="3">The sequence shown here is derived from an EMBL/GenBank/DDBJ whole genome shotgun (WGS) entry which is preliminary data.</text>
</comment>
<dbReference type="PANTHER" id="PTHR30204:SF98">
    <property type="entry name" value="HTH-TYPE TRANSCRIPTIONAL REGULATOR ADHR"/>
    <property type="match status" value="1"/>
</dbReference>
<dbReference type="Pfam" id="PF13411">
    <property type="entry name" value="MerR_1"/>
    <property type="match status" value="1"/>
</dbReference>
<dbReference type="Gene3D" id="1.10.1660.10">
    <property type="match status" value="1"/>
</dbReference>
<evidence type="ECO:0000259" key="2">
    <source>
        <dbReference type="PROSITE" id="PS50937"/>
    </source>
</evidence>
<evidence type="ECO:0000313" key="4">
    <source>
        <dbReference type="Proteomes" id="UP000051221"/>
    </source>
</evidence>
<dbReference type="InterPro" id="IPR047057">
    <property type="entry name" value="MerR_fam"/>
</dbReference>
<feature type="domain" description="HTH merR-type" evidence="2">
    <location>
        <begin position="1"/>
        <end position="69"/>
    </location>
</feature>
<dbReference type="GO" id="GO:0003700">
    <property type="term" value="F:DNA-binding transcription factor activity"/>
    <property type="evidence" value="ECO:0007669"/>
    <property type="project" value="InterPro"/>
</dbReference>
<organism evidence="3 4">
    <name type="scientific">Vibrio furnissii</name>
    <dbReference type="NCBI Taxonomy" id="29494"/>
    <lineage>
        <taxon>Bacteria</taxon>
        <taxon>Pseudomonadati</taxon>
        <taxon>Pseudomonadota</taxon>
        <taxon>Gammaproteobacteria</taxon>
        <taxon>Vibrionales</taxon>
        <taxon>Vibrionaceae</taxon>
        <taxon>Vibrio</taxon>
    </lineage>
</organism>
<protein>
    <submittedName>
        <fullName evidence="3">MerR family transcriptional regulator</fullName>
    </submittedName>
</protein>
<evidence type="ECO:0000256" key="1">
    <source>
        <dbReference type="ARBA" id="ARBA00023125"/>
    </source>
</evidence>
<dbReference type="OrthoDB" id="9808480at2"/>
<reference evidence="3 4" key="1">
    <citation type="submission" date="2015-08" db="EMBL/GenBank/DDBJ databases">
        <title>Antibacterial properties of a collection of Vibrionaceae strains.</title>
        <authorList>
            <person name="Giubergia S."/>
        </authorList>
    </citation>
    <scope>NUCLEOTIDE SEQUENCE [LARGE SCALE GENOMIC DNA]</scope>
    <source>
        <strain evidence="3 4">S0821</strain>
    </source>
</reference>
<evidence type="ECO:0000313" key="3">
    <source>
        <dbReference type="EMBL" id="KQH84089.1"/>
    </source>
</evidence>
<dbReference type="AlphaFoldDB" id="A0A0Q2M7P9"/>
<dbReference type="InterPro" id="IPR000551">
    <property type="entry name" value="MerR-type_HTH_dom"/>
</dbReference>
<dbReference type="InParanoid" id="A0A0Q2M7P9"/>
<name>A0A0Q2M7P9_VIBFU</name>
<dbReference type="CDD" id="cd01109">
    <property type="entry name" value="HTH_YyaN"/>
    <property type="match status" value="1"/>
</dbReference>
<proteinExistence type="predicted"/>
<dbReference type="PROSITE" id="PS50937">
    <property type="entry name" value="HTH_MERR_2"/>
    <property type="match status" value="1"/>
</dbReference>
<dbReference type="Proteomes" id="UP000051221">
    <property type="component" value="Unassembled WGS sequence"/>
</dbReference>
<keyword evidence="4" id="KW-1185">Reference proteome</keyword>
<dbReference type="InterPro" id="IPR009061">
    <property type="entry name" value="DNA-bd_dom_put_sf"/>
</dbReference>
<dbReference type="RefSeq" id="WP_004727985.1">
    <property type="nucleotide sequence ID" value="NZ_CABLCD010000014.1"/>
</dbReference>